<keyword evidence="4" id="KW-1185">Reference proteome</keyword>
<feature type="compositionally biased region" description="Polar residues" evidence="1">
    <location>
        <begin position="13"/>
        <end position="24"/>
    </location>
</feature>
<evidence type="ECO:0000256" key="2">
    <source>
        <dbReference type="SAM" id="Phobius"/>
    </source>
</evidence>
<dbReference type="HOGENOM" id="CLU_2786968_0_0_3"/>
<protein>
    <submittedName>
        <fullName evidence="3">Uncharacterized protein</fullName>
    </submittedName>
</protein>
<accession>K9YZ60</accession>
<dbReference type="KEGG" id="dsl:Dacsa_3253"/>
<proteinExistence type="predicted"/>
<name>K9YZ60_DACS8</name>
<evidence type="ECO:0000313" key="3">
    <source>
        <dbReference type="EMBL" id="AFZ51772.1"/>
    </source>
</evidence>
<dbReference type="EMBL" id="CP003944">
    <property type="protein sequence ID" value="AFZ51772.1"/>
    <property type="molecule type" value="Genomic_DNA"/>
</dbReference>
<keyword evidence="2" id="KW-1133">Transmembrane helix</keyword>
<dbReference type="RefSeq" id="WP_015230749.1">
    <property type="nucleotide sequence ID" value="NC_019780.1"/>
</dbReference>
<dbReference type="AlphaFoldDB" id="K9YZ60"/>
<gene>
    <name evidence="3" type="ORF">Dacsa_3253</name>
</gene>
<reference evidence="3" key="1">
    <citation type="submission" date="2012-04" db="EMBL/GenBank/DDBJ databases">
        <title>Finished genome of Dactylococcopsis salina PCC 8305.</title>
        <authorList>
            <consortium name="US DOE Joint Genome Institute"/>
            <person name="Gugger M."/>
            <person name="Coursin T."/>
            <person name="Rippka R."/>
            <person name="Tandeau De Marsac N."/>
            <person name="Huntemann M."/>
            <person name="Wei C.-L."/>
            <person name="Han J."/>
            <person name="Detter J.C."/>
            <person name="Han C."/>
            <person name="Tapia R."/>
            <person name="Daligault H."/>
            <person name="Chen A."/>
            <person name="Krypides N."/>
            <person name="Mavromatis K."/>
            <person name="Markowitz V."/>
            <person name="Szeto E."/>
            <person name="Ivanova N."/>
            <person name="Ovchinnikova G."/>
            <person name="Pagani I."/>
            <person name="Pati A."/>
            <person name="Goodwin L."/>
            <person name="Peters L."/>
            <person name="Pitluck S."/>
            <person name="Woyke T."/>
            <person name="Kerfeld C."/>
        </authorList>
    </citation>
    <scope>NUCLEOTIDE SEQUENCE [LARGE SCALE GENOMIC DNA]</scope>
    <source>
        <strain evidence="3">PCC 8305</strain>
    </source>
</reference>
<organism evidence="3 4">
    <name type="scientific">Dactylococcopsis salina (strain PCC 8305)</name>
    <name type="common">Myxobactron salinum</name>
    <dbReference type="NCBI Taxonomy" id="13035"/>
    <lineage>
        <taxon>Bacteria</taxon>
        <taxon>Bacillati</taxon>
        <taxon>Cyanobacteriota</taxon>
        <taxon>Cyanophyceae</taxon>
        <taxon>Nodosilineales</taxon>
        <taxon>Cymatolegaceae</taxon>
        <taxon>Dactylococcopsis</taxon>
    </lineage>
</organism>
<keyword evidence="2" id="KW-0472">Membrane</keyword>
<evidence type="ECO:0000256" key="1">
    <source>
        <dbReference type="SAM" id="MobiDB-lite"/>
    </source>
</evidence>
<feature type="transmembrane region" description="Helical" evidence="2">
    <location>
        <begin position="37"/>
        <end position="57"/>
    </location>
</feature>
<feature type="region of interest" description="Disordered" evidence="1">
    <location>
        <begin position="1"/>
        <end position="24"/>
    </location>
</feature>
<dbReference type="Proteomes" id="UP000010482">
    <property type="component" value="Chromosome"/>
</dbReference>
<keyword evidence="2" id="KW-0812">Transmembrane</keyword>
<sequence>MLSNHQLPLPKNQFITPTVNPNDRPESNNQLKINWTIIKFLLICLSFDLLFFSYFWLLDRSLLSPWCE</sequence>
<evidence type="ECO:0000313" key="4">
    <source>
        <dbReference type="Proteomes" id="UP000010482"/>
    </source>
</evidence>